<keyword evidence="4 6" id="KW-1133">Transmembrane helix</keyword>
<feature type="transmembrane region" description="Helical" evidence="6">
    <location>
        <begin position="217"/>
        <end position="234"/>
    </location>
</feature>
<evidence type="ECO:0000256" key="4">
    <source>
        <dbReference type="ARBA" id="ARBA00022989"/>
    </source>
</evidence>
<dbReference type="Proteomes" id="UP000014680">
    <property type="component" value="Unassembled WGS sequence"/>
</dbReference>
<evidence type="ECO:0000256" key="1">
    <source>
        <dbReference type="ARBA" id="ARBA00004141"/>
    </source>
</evidence>
<dbReference type="GO" id="GO:0016020">
    <property type="term" value="C:membrane"/>
    <property type="evidence" value="ECO:0007669"/>
    <property type="project" value="UniProtKB-SubCell"/>
</dbReference>
<feature type="transmembrane region" description="Helical" evidence="6">
    <location>
        <begin position="128"/>
        <end position="146"/>
    </location>
</feature>
<reference evidence="7 8" key="1">
    <citation type="submission" date="2012-10" db="EMBL/GenBank/DDBJ databases">
        <authorList>
            <person name="Zafar N."/>
            <person name="Inman J."/>
            <person name="Hall N."/>
            <person name="Lorenzi H."/>
            <person name="Caler E."/>
        </authorList>
    </citation>
    <scope>NUCLEOTIDE SEQUENCE [LARGE SCALE GENOMIC DNA]</scope>
    <source>
        <strain evidence="7 8">IP1</strain>
    </source>
</reference>
<feature type="transmembrane region" description="Helical" evidence="6">
    <location>
        <begin position="64"/>
        <end position="84"/>
    </location>
</feature>
<dbReference type="OrthoDB" id="426527at2759"/>
<dbReference type="InterPro" id="IPR010651">
    <property type="entry name" value="Sugar_transport"/>
</dbReference>
<feature type="transmembrane region" description="Helical" evidence="6">
    <location>
        <begin position="287"/>
        <end position="307"/>
    </location>
</feature>
<evidence type="ECO:0000256" key="3">
    <source>
        <dbReference type="ARBA" id="ARBA00022692"/>
    </source>
</evidence>
<keyword evidence="8" id="KW-1185">Reference proteome</keyword>
<dbReference type="EMBL" id="KB206890">
    <property type="protein sequence ID" value="ELP86943.1"/>
    <property type="molecule type" value="Genomic_DNA"/>
</dbReference>
<comment type="similarity">
    <text evidence="2">Belongs to the TMEM144 family.</text>
</comment>
<keyword evidence="3 6" id="KW-0812">Transmembrane</keyword>
<evidence type="ECO:0000256" key="5">
    <source>
        <dbReference type="ARBA" id="ARBA00023136"/>
    </source>
</evidence>
<dbReference type="OMA" id="MFFQWIV"/>
<evidence type="ECO:0000256" key="2">
    <source>
        <dbReference type="ARBA" id="ARBA00005731"/>
    </source>
</evidence>
<dbReference type="RefSeq" id="XP_004253714.1">
    <property type="nucleotide sequence ID" value="XM_004253666.1"/>
</dbReference>
<keyword evidence="5 6" id="KW-0472">Membrane</keyword>
<organism evidence="7 8">
    <name type="scientific">Entamoeba invadens IP1</name>
    <dbReference type="NCBI Taxonomy" id="370355"/>
    <lineage>
        <taxon>Eukaryota</taxon>
        <taxon>Amoebozoa</taxon>
        <taxon>Evosea</taxon>
        <taxon>Archamoebae</taxon>
        <taxon>Mastigamoebida</taxon>
        <taxon>Entamoebidae</taxon>
        <taxon>Entamoeba</taxon>
    </lineage>
</organism>
<protein>
    <submittedName>
        <fullName evidence="7">Transmembrane protein R144.6, putative</fullName>
    </submittedName>
</protein>
<name>A0A0A1U2Q6_ENTIV</name>
<feature type="transmembrane region" description="Helical" evidence="6">
    <location>
        <begin position="6"/>
        <end position="29"/>
    </location>
</feature>
<dbReference type="GO" id="GO:0015144">
    <property type="term" value="F:carbohydrate transmembrane transporter activity"/>
    <property type="evidence" value="ECO:0007669"/>
    <property type="project" value="InterPro"/>
</dbReference>
<gene>
    <name evidence="7" type="ORF">EIN_316020</name>
</gene>
<feature type="transmembrane region" description="Helical" evidence="6">
    <location>
        <begin position="313"/>
        <end position="337"/>
    </location>
</feature>
<feature type="transmembrane region" description="Helical" evidence="6">
    <location>
        <begin position="254"/>
        <end position="275"/>
    </location>
</feature>
<dbReference type="InterPro" id="IPR012435">
    <property type="entry name" value="TMEM144"/>
</dbReference>
<dbReference type="PANTHER" id="PTHR16119:SF17">
    <property type="entry name" value="TRANSMEMBRANE PROTEIN 144"/>
    <property type="match status" value="1"/>
</dbReference>
<dbReference type="PANTHER" id="PTHR16119">
    <property type="entry name" value="TRANSMEMBRANE PROTEIN 144"/>
    <property type="match status" value="1"/>
</dbReference>
<dbReference type="GeneID" id="14885901"/>
<evidence type="ECO:0000313" key="8">
    <source>
        <dbReference type="Proteomes" id="UP000014680"/>
    </source>
</evidence>
<dbReference type="KEGG" id="eiv:EIN_316020"/>
<dbReference type="Pfam" id="PF07857">
    <property type="entry name" value="TMEM144"/>
    <property type="match status" value="1"/>
</dbReference>
<proteinExistence type="inferred from homology"/>
<dbReference type="VEuPathDB" id="AmoebaDB:EIN_316020"/>
<accession>A0A0A1U2Q6</accession>
<comment type="subcellular location">
    <subcellularLocation>
        <location evidence="1">Membrane</location>
        <topology evidence="1">Multi-pass membrane protein</topology>
    </subcellularLocation>
</comment>
<feature type="transmembrane region" description="Helical" evidence="6">
    <location>
        <begin position="38"/>
        <end position="58"/>
    </location>
</feature>
<evidence type="ECO:0000313" key="7">
    <source>
        <dbReference type="EMBL" id="ELP86943.1"/>
    </source>
</evidence>
<feature type="transmembrane region" description="Helical" evidence="6">
    <location>
        <begin position="96"/>
        <end position="116"/>
    </location>
</feature>
<evidence type="ECO:0000256" key="6">
    <source>
        <dbReference type="SAM" id="Phobius"/>
    </source>
</evidence>
<sequence>MDVSWQTTLLAYFCCFVSVVFFGSNYVVVKKFPTGDGLFFQFALSVGIFLTSIFLEFVTNPTHVFYPFAMIGGMIWAFGNLMTVPIIRMIGISLGISLWGITNLAMGWFTGTFGLFGLNPQTVANQPLNIVGACFACLSVPFYGFIKSNVSGTKPAEVKEEKKSVEVVKEKENLIPKDTEVAIETAEIEKKGEPLKETKEGNIFDFLDTMNPLARRLCGIVLALCAGLFFGSNFTPPQYMIDNGLGPVEQYSYIFSHACGIMITSIVFIICYAIITLDSPVMYPQTFLPAIVSGIMWEIAQVAFMFSNTYLPWSITFSINAAGPGLVSTLWGILAFAEIRGWRNYLLFGGGVVFLLSGVLCVVFSR</sequence>
<dbReference type="AlphaFoldDB" id="A0A0A1U2Q6"/>
<feature type="transmembrane region" description="Helical" evidence="6">
    <location>
        <begin position="344"/>
        <end position="365"/>
    </location>
</feature>